<dbReference type="SMART" id="SM00342">
    <property type="entry name" value="HTH_ARAC"/>
    <property type="match status" value="1"/>
</dbReference>
<dbReference type="eggNOG" id="COG2207">
    <property type="taxonomic scope" value="Bacteria"/>
</dbReference>
<evidence type="ECO:0000256" key="3">
    <source>
        <dbReference type="ARBA" id="ARBA00023163"/>
    </source>
</evidence>
<gene>
    <name evidence="5" type="ordered locus">SVI_0872</name>
</gene>
<name>D4ZGP4_SHEVD</name>
<protein>
    <submittedName>
        <fullName evidence="5">AraC-type DNA-binding domain-containing protein</fullName>
    </submittedName>
</protein>
<keyword evidence="3" id="KW-0804">Transcription</keyword>
<dbReference type="RefSeq" id="WP_013050154.1">
    <property type="nucleotide sequence ID" value="NC_014012.1"/>
</dbReference>
<evidence type="ECO:0000256" key="1">
    <source>
        <dbReference type="ARBA" id="ARBA00023015"/>
    </source>
</evidence>
<dbReference type="KEGG" id="svo:SVI_0872"/>
<evidence type="ECO:0000256" key="2">
    <source>
        <dbReference type="ARBA" id="ARBA00023125"/>
    </source>
</evidence>
<keyword evidence="2 5" id="KW-0238">DNA-binding</keyword>
<dbReference type="Gene3D" id="1.10.10.60">
    <property type="entry name" value="Homeodomain-like"/>
    <property type="match status" value="2"/>
</dbReference>
<proteinExistence type="predicted"/>
<reference evidence="6" key="1">
    <citation type="journal article" date="2010" name="Mol. Biosyst.">
        <title>Complete genome sequence and comparative analysis of Shewanella violacea, a psychrophilic and piezophilic bacterium from deep sea floor sediments.</title>
        <authorList>
            <person name="Aono E."/>
            <person name="Baba T."/>
            <person name="Ara T."/>
            <person name="Nishi T."/>
            <person name="Nakamichi T."/>
            <person name="Inamoto E."/>
            <person name="Toyonaga H."/>
            <person name="Hasegawa M."/>
            <person name="Takai Y."/>
            <person name="Okumura Y."/>
            <person name="Baba M."/>
            <person name="Tomita M."/>
            <person name="Kato C."/>
            <person name="Oshima T."/>
            <person name="Nakasone K."/>
            <person name="Mori H."/>
        </authorList>
    </citation>
    <scope>NUCLEOTIDE SEQUENCE [LARGE SCALE GENOMIC DNA]</scope>
    <source>
        <strain evidence="6">JCM 10179 / CIP 106290 / LMG 19151 / DSS12</strain>
    </source>
</reference>
<dbReference type="AlphaFoldDB" id="D4ZGP4"/>
<dbReference type="OrthoDB" id="345413at2"/>
<dbReference type="Proteomes" id="UP000002350">
    <property type="component" value="Chromosome"/>
</dbReference>
<dbReference type="InterPro" id="IPR018060">
    <property type="entry name" value="HTH_AraC"/>
</dbReference>
<sequence length="170" mass="19849">MIFINKLNYISPNEMTSLQVEKNLFISHILAHKIRPVQQDNQDSLSKIDLLRIKKLKQLMEVDKLYLDSELTIEKLASMFDISPRTLSSLINNHLGKNYNEFTNCYRIMAAKSLLESSLNNDLSVIEIMYQSGFNSKATFYKYFKKMVNSSPSSYRKYHKHNKVRGDNNN</sequence>
<keyword evidence="6" id="KW-1185">Reference proteome</keyword>
<dbReference type="GO" id="GO:0043565">
    <property type="term" value="F:sequence-specific DNA binding"/>
    <property type="evidence" value="ECO:0007669"/>
    <property type="project" value="InterPro"/>
</dbReference>
<keyword evidence="1" id="KW-0805">Transcription regulation</keyword>
<dbReference type="Pfam" id="PF12833">
    <property type="entry name" value="HTH_18"/>
    <property type="match status" value="1"/>
</dbReference>
<evidence type="ECO:0000313" key="6">
    <source>
        <dbReference type="Proteomes" id="UP000002350"/>
    </source>
</evidence>
<dbReference type="EMBL" id="AP011177">
    <property type="protein sequence ID" value="BAJ00843.1"/>
    <property type="molecule type" value="Genomic_DNA"/>
</dbReference>
<dbReference type="PROSITE" id="PS01124">
    <property type="entry name" value="HTH_ARAC_FAMILY_2"/>
    <property type="match status" value="1"/>
</dbReference>
<dbReference type="HOGENOM" id="CLU_1569641_0_0_6"/>
<dbReference type="PANTHER" id="PTHR43280">
    <property type="entry name" value="ARAC-FAMILY TRANSCRIPTIONAL REGULATOR"/>
    <property type="match status" value="1"/>
</dbReference>
<feature type="domain" description="HTH araC/xylS-type" evidence="4">
    <location>
        <begin position="57"/>
        <end position="158"/>
    </location>
</feature>
<dbReference type="PANTHER" id="PTHR43280:SF29">
    <property type="entry name" value="ARAC-FAMILY TRANSCRIPTIONAL REGULATOR"/>
    <property type="match status" value="1"/>
</dbReference>
<accession>D4ZGP4</accession>
<dbReference type="InterPro" id="IPR009057">
    <property type="entry name" value="Homeodomain-like_sf"/>
</dbReference>
<evidence type="ECO:0000259" key="4">
    <source>
        <dbReference type="PROSITE" id="PS01124"/>
    </source>
</evidence>
<dbReference type="STRING" id="637905.SVI_0872"/>
<dbReference type="SUPFAM" id="SSF46689">
    <property type="entry name" value="Homeodomain-like"/>
    <property type="match status" value="1"/>
</dbReference>
<evidence type="ECO:0000313" key="5">
    <source>
        <dbReference type="EMBL" id="BAJ00843.1"/>
    </source>
</evidence>
<dbReference type="GO" id="GO:0003700">
    <property type="term" value="F:DNA-binding transcription factor activity"/>
    <property type="evidence" value="ECO:0007669"/>
    <property type="project" value="InterPro"/>
</dbReference>
<organism evidence="5 6">
    <name type="scientific">Shewanella violacea (strain JCM 10179 / CIP 106290 / LMG 19151 / DSS12)</name>
    <dbReference type="NCBI Taxonomy" id="637905"/>
    <lineage>
        <taxon>Bacteria</taxon>
        <taxon>Pseudomonadati</taxon>
        <taxon>Pseudomonadota</taxon>
        <taxon>Gammaproteobacteria</taxon>
        <taxon>Alteromonadales</taxon>
        <taxon>Shewanellaceae</taxon>
        <taxon>Shewanella</taxon>
    </lineage>
</organism>